<dbReference type="Pfam" id="PF00271">
    <property type="entry name" value="Helicase_C"/>
    <property type="match status" value="1"/>
</dbReference>
<protein>
    <submittedName>
        <fullName evidence="3">Helicase</fullName>
    </submittedName>
</protein>
<dbReference type="Pfam" id="PF00176">
    <property type="entry name" value="SNF2-rel_dom"/>
    <property type="match status" value="1"/>
</dbReference>
<proteinExistence type="predicted"/>
<feature type="domain" description="Helicase C-terminal" evidence="2">
    <location>
        <begin position="376"/>
        <end position="473"/>
    </location>
</feature>
<dbReference type="EMBL" id="AY576273">
    <property type="protein sequence ID" value="AAT69464.1"/>
    <property type="molecule type" value="Genomic_DNA"/>
</dbReference>
<keyword evidence="3" id="KW-0347">Helicase</keyword>
<evidence type="ECO:0000313" key="4">
    <source>
        <dbReference type="Proteomes" id="UP000000993"/>
    </source>
</evidence>
<accession>Q5DN98</accession>
<feature type="domain" description="SNF2 N-terminal" evidence="1">
    <location>
        <begin position="92"/>
        <end position="320"/>
    </location>
</feature>
<keyword evidence="3" id="KW-0378">Hydrolase</keyword>
<dbReference type="InterPro" id="IPR000330">
    <property type="entry name" value="SNF2_N"/>
</dbReference>
<evidence type="ECO:0000313" key="3">
    <source>
        <dbReference type="EMBL" id="AAT69464.1"/>
    </source>
</evidence>
<dbReference type="PANTHER" id="PTHR10799">
    <property type="entry name" value="SNF2/RAD54 HELICASE FAMILY"/>
    <property type="match status" value="1"/>
</dbReference>
<dbReference type="RefSeq" id="YP_223931.1">
    <property type="nucleotide sequence ID" value="NC_006938.1"/>
</dbReference>
<dbReference type="Gene3D" id="3.40.50.300">
    <property type="entry name" value="P-loop containing nucleotide triphosphate hydrolases"/>
    <property type="match status" value="1"/>
</dbReference>
<organism evidence="3 4">
    <name type="scientific">Alphaproteobacteria phage PhiJL001</name>
    <dbReference type="NCBI Taxonomy" id="2681607"/>
    <lineage>
        <taxon>Viruses</taxon>
        <taxon>Duplodnaviria</taxon>
        <taxon>Heunggongvirae</taxon>
        <taxon>Uroviricota</taxon>
        <taxon>Caudoviricetes</taxon>
        <taxon>Mesyanzhinovviridae</taxon>
        <taxon>Keylargovirus</taxon>
        <taxon>Keylargovirus JL001</taxon>
    </lineage>
</organism>
<evidence type="ECO:0000259" key="2">
    <source>
        <dbReference type="Pfam" id="PF00271"/>
    </source>
</evidence>
<keyword evidence="3" id="KW-0067">ATP-binding</keyword>
<dbReference type="SUPFAM" id="SSF52540">
    <property type="entry name" value="P-loop containing nucleoside triphosphate hydrolases"/>
    <property type="match status" value="2"/>
</dbReference>
<keyword evidence="3" id="KW-0547">Nucleotide-binding</keyword>
<dbReference type="GO" id="GO:0004386">
    <property type="term" value="F:helicase activity"/>
    <property type="evidence" value="ECO:0007669"/>
    <property type="project" value="UniProtKB-KW"/>
</dbReference>
<dbReference type="InterPro" id="IPR001650">
    <property type="entry name" value="Helicase_C-like"/>
</dbReference>
<gene>
    <name evidence="3" type="ORF">JL001p07</name>
</gene>
<reference evidence="3 4" key="1">
    <citation type="journal article" date="2005" name="Appl. Environ. Microbiol.">
        <title>Genomic analysis of bacteriophage PhiJL001: insights into its interaction with a sponge-associated alpha-proteobacterium.</title>
        <authorList>
            <person name="Lohr J.E."/>
            <person name="Chen F."/>
            <person name="Hill R.T."/>
        </authorList>
    </citation>
    <scope>NUCLEOTIDE SEQUENCE</scope>
</reference>
<name>Q5DN98_9CAUD</name>
<dbReference type="GO" id="GO:0005524">
    <property type="term" value="F:ATP binding"/>
    <property type="evidence" value="ECO:0007669"/>
    <property type="project" value="InterPro"/>
</dbReference>
<evidence type="ECO:0000259" key="1">
    <source>
        <dbReference type="Pfam" id="PF00176"/>
    </source>
</evidence>
<dbReference type="InterPro" id="IPR038718">
    <property type="entry name" value="SNF2-like_sf"/>
</dbReference>
<dbReference type="Proteomes" id="UP000000993">
    <property type="component" value="Segment"/>
</dbReference>
<dbReference type="KEGG" id="vg:3342347"/>
<keyword evidence="4" id="KW-1185">Reference proteome</keyword>
<sequence length="513" mass="59381">MEHYPHTMPPFNHQEEELDQHWDKPWRAIFWEQGTGKMKAGYDFALTQWQAGIIDTLIVLAPNGVHRDWVEEGFKKGDPNNPFNQPLVPPEWHDQIDAAWYHGGKAGNKSHQKKMRDLFYSKKFVVLTMSYDSAKTKKNKASGWIGGKLFLEKMLRERRCAFILDEASCIQSPTSQITKTLVGRGGKGGIARHAVSRRIMEGTPVDEGPFNVYPQMQFLDQEFWKDRGFASWASFKTYFGVWREGFNGVTNKSFQQCVGYQNLDELKRILKPHSSRVLKKDALDLPDKLYQHVRFEMSPEQWKMYEQIREELMAMVRADGSDIETLLTAELPIVNVLRLYQITAGYLPFQEDVNGEPVERVHTFKENPRLETALAELRRQTDKTVVWCRFTRDIDLLTAALGKFAVRFDGSISEDERAQNKQEWLKGDAQYLVPQIQAMARGHTLNIAPYVLYYTNDARLRLRRQSEDRTHRGKMNFSVLYGDMLASDTVDEKRVKSLRKKLAVAETIMGDNE</sequence>
<dbReference type="GeneID" id="3342347"/>
<dbReference type="Gene3D" id="3.40.50.10810">
    <property type="entry name" value="Tandem AAA-ATPase domain"/>
    <property type="match status" value="1"/>
</dbReference>
<dbReference type="InterPro" id="IPR027417">
    <property type="entry name" value="P-loop_NTPase"/>
</dbReference>